<dbReference type="VEuPathDB" id="PlasmoDB:PVBDA_1406710"/>
<accession>A0A6V7T1V5</accession>
<feature type="compositionally biased region" description="Low complexity" evidence="1">
    <location>
        <begin position="151"/>
        <end position="162"/>
    </location>
</feature>
<feature type="compositionally biased region" description="Basic and acidic residues" evidence="1">
    <location>
        <begin position="62"/>
        <end position="74"/>
    </location>
</feature>
<evidence type="ECO:0000313" key="3">
    <source>
        <dbReference type="Proteomes" id="UP000515550"/>
    </source>
</evidence>
<evidence type="ECO:0000313" key="2">
    <source>
        <dbReference type="EMBL" id="CAD2106357.1"/>
    </source>
</evidence>
<feature type="compositionally biased region" description="Basic and acidic residues" evidence="1">
    <location>
        <begin position="116"/>
        <end position="127"/>
    </location>
</feature>
<dbReference type="AlphaFoldDB" id="A0A6V7T1V5"/>
<feature type="region of interest" description="Disordered" evidence="1">
    <location>
        <begin position="62"/>
        <end position="242"/>
    </location>
</feature>
<proteinExistence type="predicted"/>
<gene>
    <name evidence="2" type="ORF">PVBDA_1406710</name>
</gene>
<feature type="compositionally biased region" description="Basic and acidic residues" evidence="1">
    <location>
        <begin position="163"/>
        <end position="206"/>
    </location>
</feature>
<dbReference type="Proteomes" id="UP000515550">
    <property type="component" value="Chromosome PVBDA_14"/>
</dbReference>
<sequence>MKKGNQMVDDNKMKRKKNDNKVKKIEDGGKNEKKDTFNPQLSARELKKIQYYENMFKKIEQQREENNNELDNKNKKVHTNVKKNKKEDNEKRDEHSVLKKVDSKSDKYNKHGFLKKGKDNNNNDLRRINKKIKKKKKLMNNYKSIYEEDSNSGNNSDNYNEPNEIHLKNEDHDNTKKNNLNKEDKISKSNIYEKKKLKKPKNEDKFNYSLFSSDDNSEKKENVLNSNSSISNEKNIQHSNNINNFNEVDKSVNRTEYNYDDTHKLIEIKKRKRNSRKRNNILKIHYKRGYASDISIEETCDKGIVDNSSMIKNKGNNLINLLRFKIYNNNFLKKEDKYVMKRKRSFSVNSSLNEYFLETDMINLKNVNDCSSTDSNFFEDENKIDLLSNFEDLEKENLFEFLKKTSDKMNEYKWIKNMGVKNELSYLNCSPEYEKGNISSRIDSSGKSIIKYKNNLNLFLKGREQSYENINIKSNSMDYIDEENDINKMLLYNNMNIQNYDDCNTVKFVNKEYNVNFCMKRYLNDMKYINLKKFKKIKKRNLNSYVKGCTKILNTDKVDNLIFVLRTFTNVIEKGEEKMEYQNVMNLLK</sequence>
<protein>
    <submittedName>
        <fullName evidence="2">Uncharacterized protein</fullName>
    </submittedName>
</protein>
<feature type="region of interest" description="Disordered" evidence="1">
    <location>
        <begin position="1"/>
        <end position="44"/>
    </location>
</feature>
<feature type="compositionally biased region" description="Basic and acidic residues" evidence="1">
    <location>
        <begin position="85"/>
        <end position="109"/>
    </location>
</feature>
<feature type="compositionally biased region" description="Basic residues" evidence="1">
    <location>
        <begin position="75"/>
        <end position="84"/>
    </location>
</feature>
<dbReference type="EMBL" id="LR865392">
    <property type="protein sequence ID" value="CAD2106357.1"/>
    <property type="molecule type" value="Genomic_DNA"/>
</dbReference>
<reference evidence="2 3" key="1">
    <citation type="submission" date="2020-08" db="EMBL/GenBank/DDBJ databases">
        <authorList>
            <person name="Ramaprasad A."/>
        </authorList>
    </citation>
    <scope>NUCLEOTIDE SEQUENCE [LARGE SCALE GENOMIC DNA]</scope>
</reference>
<feature type="compositionally biased region" description="Low complexity" evidence="1">
    <location>
        <begin position="225"/>
        <end position="242"/>
    </location>
</feature>
<feature type="compositionally biased region" description="Basic residues" evidence="1">
    <location>
        <begin position="128"/>
        <end position="138"/>
    </location>
</feature>
<organism evidence="2 3">
    <name type="scientific">Plasmodium vinckei brucechwatti</name>
    <dbReference type="NCBI Taxonomy" id="119398"/>
    <lineage>
        <taxon>Eukaryota</taxon>
        <taxon>Sar</taxon>
        <taxon>Alveolata</taxon>
        <taxon>Apicomplexa</taxon>
        <taxon>Aconoidasida</taxon>
        <taxon>Haemosporida</taxon>
        <taxon>Plasmodiidae</taxon>
        <taxon>Plasmodium</taxon>
        <taxon>Plasmodium (Vinckeia)</taxon>
    </lineage>
</organism>
<name>A0A6V7T1V5_PLAVN</name>
<evidence type="ECO:0000256" key="1">
    <source>
        <dbReference type="SAM" id="MobiDB-lite"/>
    </source>
</evidence>
<feature type="compositionally biased region" description="Basic and acidic residues" evidence="1">
    <location>
        <begin position="19"/>
        <end position="36"/>
    </location>
</feature>